<dbReference type="InterPro" id="IPR017853">
    <property type="entry name" value="GH"/>
</dbReference>
<protein>
    <submittedName>
        <fullName evidence="1">Uncharacterized protein</fullName>
    </submittedName>
</protein>
<evidence type="ECO:0000313" key="2">
    <source>
        <dbReference type="Proteomes" id="UP000823934"/>
    </source>
</evidence>
<evidence type="ECO:0000313" key="1">
    <source>
        <dbReference type="EMBL" id="HIW05904.1"/>
    </source>
</evidence>
<dbReference type="AlphaFoldDB" id="A0A9D1Q4C0"/>
<dbReference type="SUPFAM" id="SSF51445">
    <property type="entry name" value="(Trans)glycosidases"/>
    <property type="match status" value="1"/>
</dbReference>
<comment type="caution">
    <text evidence="1">The sequence shown here is derived from an EMBL/GenBank/DDBJ whole genome shotgun (WGS) entry which is preliminary data.</text>
</comment>
<sequence length="283" mass="31169">MSQFHVDYGDFKREDTVSSMKINLFNDDGTPITPNKSHTWVGKVVRGNKRTEKTYQILISDDDIFVSSKQMKDLPSGDYGLELWEEYDGETVIYPSAGFIGFHIHRNADDSFQSIDPTIDINQMLKSLHQAGLNVVVDKVVNLSSDDSPRVESKIEDGMNRLTFYLPQGQKGDQGDSAYQVWLKAGHQGTEQDFFNFLKGDTGPAPTIHGVTVNKLAAGATPTFDFIAVGDVPGNYNAVIGLPVGTDGHTPVKGTDYWTEADINDLKAKIKAEVEDAVANGKY</sequence>
<dbReference type="EMBL" id="DXHP01000025">
    <property type="protein sequence ID" value="HIW05904.1"/>
    <property type="molecule type" value="Genomic_DNA"/>
</dbReference>
<organism evidence="1 2">
    <name type="scientific">Candidatus Ignatzschineria merdigallinarum</name>
    <dbReference type="NCBI Taxonomy" id="2838621"/>
    <lineage>
        <taxon>Bacteria</taxon>
        <taxon>Pseudomonadati</taxon>
        <taxon>Pseudomonadota</taxon>
        <taxon>Gammaproteobacteria</taxon>
        <taxon>Cardiobacteriales</taxon>
        <taxon>Ignatzschineriaceae</taxon>
        <taxon>Ignatzschineria</taxon>
    </lineage>
</organism>
<accession>A0A9D1Q4C0</accession>
<proteinExistence type="predicted"/>
<gene>
    <name evidence="1" type="ORF">H9889_01055</name>
</gene>
<name>A0A9D1Q4C0_9GAMM</name>
<dbReference type="Proteomes" id="UP000823934">
    <property type="component" value="Unassembled WGS sequence"/>
</dbReference>
<reference evidence="1" key="2">
    <citation type="submission" date="2021-04" db="EMBL/GenBank/DDBJ databases">
        <authorList>
            <person name="Gilroy R."/>
        </authorList>
    </citation>
    <scope>NUCLEOTIDE SEQUENCE</scope>
    <source>
        <strain evidence="1">CHK160-9182</strain>
    </source>
</reference>
<reference evidence="1" key="1">
    <citation type="journal article" date="2021" name="PeerJ">
        <title>Extensive microbial diversity within the chicken gut microbiome revealed by metagenomics and culture.</title>
        <authorList>
            <person name="Gilroy R."/>
            <person name="Ravi A."/>
            <person name="Getino M."/>
            <person name="Pursley I."/>
            <person name="Horton D.L."/>
            <person name="Alikhan N.F."/>
            <person name="Baker D."/>
            <person name="Gharbi K."/>
            <person name="Hall N."/>
            <person name="Watson M."/>
            <person name="Adriaenssens E.M."/>
            <person name="Foster-Nyarko E."/>
            <person name="Jarju S."/>
            <person name="Secka A."/>
            <person name="Antonio M."/>
            <person name="Oren A."/>
            <person name="Chaudhuri R.R."/>
            <person name="La Ragione R."/>
            <person name="Hildebrand F."/>
            <person name="Pallen M.J."/>
        </authorList>
    </citation>
    <scope>NUCLEOTIDE SEQUENCE</scope>
    <source>
        <strain evidence="1">CHK160-9182</strain>
    </source>
</reference>